<dbReference type="Proteomes" id="UP000035088">
    <property type="component" value="Unassembled WGS sequence"/>
</dbReference>
<proteinExistence type="predicted"/>
<protein>
    <submittedName>
        <fullName evidence="1">Uncharacterized protein</fullName>
    </submittedName>
</protein>
<evidence type="ECO:0000313" key="2">
    <source>
        <dbReference type="Proteomes" id="UP000035088"/>
    </source>
</evidence>
<dbReference type="AlphaFoldDB" id="G7GYA7"/>
<accession>G7GYA7</accession>
<dbReference type="EMBL" id="BAEE01000013">
    <property type="protein sequence ID" value="GAB08582.1"/>
    <property type="molecule type" value="Genomic_DNA"/>
</dbReference>
<comment type="caution">
    <text evidence="1">The sequence shown here is derived from an EMBL/GenBank/DDBJ whole genome shotgun (WGS) entry which is preliminary data.</text>
</comment>
<reference evidence="1 2" key="1">
    <citation type="submission" date="2011-11" db="EMBL/GenBank/DDBJ databases">
        <title>Whole genome shotgun sequence of Gordonia araii NBRC 100433.</title>
        <authorList>
            <person name="Yoshida Y."/>
            <person name="Hosoyama A."/>
            <person name="Tsuchikane K."/>
            <person name="Katsumata H."/>
            <person name="Yamazaki S."/>
            <person name="Fujita N."/>
        </authorList>
    </citation>
    <scope>NUCLEOTIDE SEQUENCE [LARGE SCALE GENOMIC DNA]</scope>
    <source>
        <strain evidence="1 2">NBRC 100433</strain>
    </source>
</reference>
<dbReference type="RefSeq" id="WP_007320659.1">
    <property type="nucleotide sequence ID" value="NZ_BAEE01000013.1"/>
</dbReference>
<name>G7GYA7_9ACTN</name>
<gene>
    <name evidence="1" type="ORF">GOARA_013_00260</name>
</gene>
<dbReference type="OrthoDB" id="4477587at2"/>
<dbReference type="STRING" id="1073574.GOARA_013_00260"/>
<keyword evidence="2" id="KW-1185">Reference proteome</keyword>
<evidence type="ECO:0000313" key="1">
    <source>
        <dbReference type="EMBL" id="GAB08582.1"/>
    </source>
</evidence>
<sequence>MSGTVFHHSDGSISVRADTGIAVVPVTVGDDAVRVTVDAAFPDRVVDLAAASPEALRTRAARFRDGDSVRRIAAAADGEVVDAPVLADAWARIATVAAVDAVHLGPLDDAVVHLDTAHARALAGDPDADRYYAFGAAVVDRLVDELRAAQAHGPVVARTAEAVEAASAAVFRPGRRAALLRALTDADDVTDRAWQSLSADVADPSPTLALSLNRAVTVDAGLADLAPLRPRLLRFDGPDEPEISVRHLGDGTVVLAAALRNGVDETTEQAAGIFAVVADARSGEPVAHAPAVLADGQIRARVALNGADPHSIRCAFLDSTANLDALRLDPTGIALTRIDRYCRYAWSQHRLAGALRAALGAGNTAAEIDRAQAAADTALSIAVDAADTTLGLVRQLRRKRRDTTDLARRAAALNRFRDVCAAPPAVAGPTGPTLAELCSVALG</sequence>
<organism evidence="1 2">
    <name type="scientific">Gordonia araii NBRC 100433</name>
    <dbReference type="NCBI Taxonomy" id="1073574"/>
    <lineage>
        <taxon>Bacteria</taxon>
        <taxon>Bacillati</taxon>
        <taxon>Actinomycetota</taxon>
        <taxon>Actinomycetes</taxon>
        <taxon>Mycobacteriales</taxon>
        <taxon>Gordoniaceae</taxon>
        <taxon>Gordonia</taxon>
    </lineage>
</organism>